<organism evidence="1 2">
    <name type="scientific">Candidatus Accumulibacter vicinus</name>
    <dbReference type="NCBI Taxonomy" id="2954382"/>
    <lineage>
        <taxon>Bacteria</taxon>
        <taxon>Pseudomonadati</taxon>
        <taxon>Pseudomonadota</taxon>
        <taxon>Betaproteobacteria</taxon>
        <taxon>Candidatus Accumulibacter</taxon>
    </lineage>
</organism>
<dbReference type="AlphaFoldDB" id="A0A084XUP8"/>
<protein>
    <submittedName>
        <fullName evidence="1">Uncharacterized protein</fullName>
    </submittedName>
</protein>
<evidence type="ECO:0000313" key="1">
    <source>
        <dbReference type="EMBL" id="KFB66192.1"/>
    </source>
</evidence>
<reference evidence="1 2" key="1">
    <citation type="submission" date="2014-07" db="EMBL/GenBank/DDBJ databases">
        <title>Expanding our view of genomic diversity in Candidatus Accumulibacter clades.</title>
        <authorList>
            <person name="Skennerton C.T."/>
            <person name="Barr J.J."/>
            <person name="Slater F.R."/>
            <person name="Bond P.L."/>
            <person name="Tyson G.W."/>
        </authorList>
    </citation>
    <scope>NUCLEOTIDE SEQUENCE [LARGE SCALE GENOMIC DNA]</scope>
    <source>
        <strain evidence="2">SK-01</strain>
    </source>
</reference>
<dbReference type="Proteomes" id="UP000019812">
    <property type="component" value="Unassembled WGS sequence"/>
</dbReference>
<gene>
    <name evidence="1" type="ORF">CAPSK01_004561</name>
</gene>
<name>A0A084XUP8_9PROT</name>
<comment type="caution">
    <text evidence="1">The sequence shown here is derived from an EMBL/GenBank/DDBJ whole genome shotgun (WGS) entry which is preliminary data.</text>
</comment>
<proteinExistence type="predicted"/>
<evidence type="ECO:0000313" key="2">
    <source>
        <dbReference type="Proteomes" id="UP000019812"/>
    </source>
</evidence>
<accession>A0A084XUP8</accession>
<sequence>MGQDGARAYRGHSVHHVLVASLRHLKREDRKRLRSQQLLEPAAMVVDAAAHVGNLGVLADVREAVAALGEGQYRALPEAVLAIGHELVTRVQSPPCRRPGADAIAVLACDALHCPQAHFGERAGFSVYLEAEQVLWHQDAQVGHRAALDLVLQRPRRCIVRRARHVQQQQHRAARLRVHGQLREHAVQGSSAQVGVAQQQLCER</sequence>
<dbReference type="EMBL" id="JDSS02000049">
    <property type="protein sequence ID" value="KFB66192.1"/>
    <property type="molecule type" value="Genomic_DNA"/>
</dbReference>